<comment type="similarity">
    <text evidence="3">Belongs to the serpin family.</text>
</comment>
<dbReference type="PANTHER" id="PTHR11461">
    <property type="entry name" value="SERINE PROTEASE INHIBITOR, SERPIN"/>
    <property type="match status" value="1"/>
</dbReference>
<dbReference type="InterPro" id="IPR036186">
    <property type="entry name" value="Serpin_sf"/>
</dbReference>
<evidence type="ECO:0000256" key="2">
    <source>
        <dbReference type="ARBA" id="ARBA00022900"/>
    </source>
</evidence>
<dbReference type="PANTHER" id="PTHR11461:SF372">
    <property type="entry name" value="ACCESSORY GLAND PROTEIN ACP76A-RELATED"/>
    <property type="match status" value="1"/>
</dbReference>
<keyword evidence="2" id="KW-0722">Serine protease inhibitor</keyword>
<dbReference type="InterPro" id="IPR023795">
    <property type="entry name" value="Serpin_CS"/>
</dbReference>
<dbReference type="Gene3D" id="2.30.39.10">
    <property type="entry name" value="Alpha-1-antitrypsin, domain 1"/>
    <property type="match status" value="1"/>
</dbReference>
<dbReference type="PROSITE" id="PS00284">
    <property type="entry name" value="SERPIN"/>
    <property type="match status" value="1"/>
</dbReference>
<dbReference type="STRING" id="37001.A0A1A9W155"/>
<dbReference type="InterPro" id="IPR000215">
    <property type="entry name" value="Serpin_fam"/>
</dbReference>
<keyword evidence="1" id="KW-0646">Protease inhibitor</keyword>
<dbReference type="CDD" id="cd19954">
    <property type="entry name" value="serpin42Dd-like_insects"/>
    <property type="match status" value="1"/>
</dbReference>
<proteinExistence type="inferred from homology"/>
<dbReference type="VEuPathDB" id="VectorBase:GBRI002522"/>
<dbReference type="SUPFAM" id="SSF56574">
    <property type="entry name" value="Serpins"/>
    <property type="match status" value="1"/>
</dbReference>
<evidence type="ECO:0000256" key="3">
    <source>
        <dbReference type="RuleBase" id="RU000411"/>
    </source>
</evidence>
<reference evidence="5" key="2">
    <citation type="submission" date="2020-05" db="UniProtKB">
        <authorList>
            <consortium name="EnsemblMetazoa"/>
        </authorList>
    </citation>
    <scope>IDENTIFICATION</scope>
    <source>
        <strain evidence="5">IAEA</strain>
    </source>
</reference>
<dbReference type="InterPro" id="IPR042185">
    <property type="entry name" value="Serpin_sf_2"/>
</dbReference>
<keyword evidence="6" id="KW-1185">Reference proteome</keyword>
<dbReference type="EnsemblMetazoa" id="GBRI002522-RA">
    <property type="protein sequence ID" value="GBRI002522-PA"/>
    <property type="gene ID" value="GBRI002522"/>
</dbReference>
<dbReference type="AlphaFoldDB" id="A0A1A9W155"/>
<evidence type="ECO:0000313" key="5">
    <source>
        <dbReference type="EnsemblMetazoa" id="GBRI002522-PA"/>
    </source>
</evidence>
<dbReference type="InterPro" id="IPR023796">
    <property type="entry name" value="Serpin_dom"/>
</dbReference>
<protein>
    <recommendedName>
        <fullName evidence="4">Serpin domain-containing protein</fullName>
    </recommendedName>
</protein>
<dbReference type="Pfam" id="PF00079">
    <property type="entry name" value="Serpin"/>
    <property type="match status" value="1"/>
</dbReference>
<reference evidence="6" key="1">
    <citation type="submission" date="2014-03" db="EMBL/GenBank/DDBJ databases">
        <authorList>
            <person name="Aksoy S."/>
            <person name="Warren W."/>
            <person name="Wilson R.K."/>
        </authorList>
    </citation>
    <scope>NUCLEOTIDE SEQUENCE [LARGE SCALE GENOMIC DNA]</scope>
    <source>
        <strain evidence="6">IAEA</strain>
    </source>
</reference>
<dbReference type="InterPro" id="IPR042178">
    <property type="entry name" value="Serpin_sf_1"/>
</dbReference>
<evidence type="ECO:0000313" key="6">
    <source>
        <dbReference type="Proteomes" id="UP000091820"/>
    </source>
</evidence>
<evidence type="ECO:0000256" key="1">
    <source>
        <dbReference type="ARBA" id="ARBA00022690"/>
    </source>
</evidence>
<accession>A0A1A9W155</accession>
<dbReference type="Gene3D" id="3.30.497.10">
    <property type="entry name" value="Antithrombin, subunit I, domain 2"/>
    <property type="match status" value="1"/>
</dbReference>
<feature type="domain" description="Serpin" evidence="4">
    <location>
        <begin position="33"/>
        <end position="390"/>
    </location>
</feature>
<dbReference type="GO" id="GO:0005615">
    <property type="term" value="C:extracellular space"/>
    <property type="evidence" value="ECO:0007669"/>
    <property type="project" value="InterPro"/>
</dbReference>
<name>A0A1A9W155_9MUSC</name>
<evidence type="ECO:0000259" key="4">
    <source>
        <dbReference type="SMART" id="SM00093"/>
    </source>
</evidence>
<sequence>MEFSNKQLVVTVFTKLSHGTEFNDTAPNNLFAVDLYCAVVGLKADQNVVVSPAVVQTSMALTYYGAKGQTATELIKGLRLDSNVTEEMIRSFGEFQKNFTHDNYIHLSNQIYINDNLEFRGKFKEFAQQNFDSNIEKADFHPPYNVRTTERINKAVEKKTNGKVTDILESRQLDNRTEAIIVIGVSFSAPWQKAFRADRTTKRDFSAGKYSQVYKVDTMWSLNNYKYGEFSDLDATAVELPYQNVDYSMIVILPNSSSGWRSLIKSLPGKNLVTLLNAGMKSQEVEIYLPKFSVSFGVNLQEPFSELGIKTMFRDDGDFDNMYLMFTTHHINSVIHKTYIEVTEDGTPQSLKPDHQSNSSQIKKFDANHPFVFAIKHKESIILMGHIANNHYVYNWLVHCRKYVNQRRPNVGLNVLNFQYDNL</sequence>
<dbReference type="GO" id="GO:0004867">
    <property type="term" value="F:serine-type endopeptidase inhibitor activity"/>
    <property type="evidence" value="ECO:0007669"/>
    <property type="project" value="UniProtKB-KW"/>
</dbReference>
<dbReference type="SMART" id="SM00093">
    <property type="entry name" value="SERPIN"/>
    <property type="match status" value="1"/>
</dbReference>
<dbReference type="Proteomes" id="UP000091820">
    <property type="component" value="Unassembled WGS sequence"/>
</dbReference>
<organism evidence="5 6">
    <name type="scientific">Glossina brevipalpis</name>
    <dbReference type="NCBI Taxonomy" id="37001"/>
    <lineage>
        <taxon>Eukaryota</taxon>
        <taxon>Metazoa</taxon>
        <taxon>Ecdysozoa</taxon>
        <taxon>Arthropoda</taxon>
        <taxon>Hexapoda</taxon>
        <taxon>Insecta</taxon>
        <taxon>Pterygota</taxon>
        <taxon>Neoptera</taxon>
        <taxon>Endopterygota</taxon>
        <taxon>Diptera</taxon>
        <taxon>Brachycera</taxon>
        <taxon>Muscomorpha</taxon>
        <taxon>Hippoboscoidea</taxon>
        <taxon>Glossinidae</taxon>
        <taxon>Glossina</taxon>
    </lineage>
</organism>